<dbReference type="Proteomes" id="UP001589535">
    <property type="component" value="Unassembled WGS sequence"/>
</dbReference>
<sequence>MTSTSRRARTAGLWPIGRHLAAVVCTGLGVFAVATVLLWLALGLPAAPGPDTRLNVIKVALSVVAGVGGVVALVVAYRKQRIGEAAEAREHVKVLNERFATACAQIGHEKPTVRLAGVYAVASLADEWPEQRQVCIDVLCAYLRMPYEPALDSPWYHDEESEVRFSITSVISDHLRPGAPVSWQGHEFNFLRAVLRSADFADIEVSSGRLLFSLARFRRGWTSFDGMRVTGGEVWFGGAQFADGARVTFDNAEFSSGRVQFEGAAFEGGEVTFRGAKFSGGEVDLSEASTDDYTAPPVFDEWETPPPGLLLPGA</sequence>
<evidence type="ECO:0000256" key="2">
    <source>
        <dbReference type="SAM" id="Phobius"/>
    </source>
</evidence>
<feature type="transmembrane region" description="Helical" evidence="2">
    <location>
        <begin position="20"/>
        <end position="44"/>
    </location>
</feature>
<comment type="caution">
    <text evidence="3">The sequence shown here is derived from an EMBL/GenBank/DDBJ whole genome shotgun (WGS) entry which is preliminary data.</text>
</comment>
<evidence type="ECO:0000256" key="1">
    <source>
        <dbReference type="SAM" id="MobiDB-lite"/>
    </source>
</evidence>
<evidence type="ECO:0000313" key="3">
    <source>
        <dbReference type="EMBL" id="MFB9691278.1"/>
    </source>
</evidence>
<feature type="compositionally biased region" description="Pro residues" evidence="1">
    <location>
        <begin position="304"/>
        <end position="314"/>
    </location>
</feature>
<dbReference type="RefSeq" id="WP_378208011.1">
    <property type="nucleotide sequence ID" value="NZ_JBHMBK010000079.1"/>
</dbReference>
<organism evidence="3 4">
    <name type="scientific">Amycolatopsis plumensis</name>
    <dbReference type="NCBI Taxonomy" id="236508"/>
    <lineage>
        <taxon>Bacteria</taxon>
        <taxon>Bacillati</taxon>
        <taxon>Actinomycetota</taxon>
        <taxon>Actinomycetes</taxon>
        <taxon>Pseudonocardiales</taxon>
        <taxon>Pseudonocardiaceae</taxon>
        <taxon>Amycolatopsis</taxon>
    </lineage>
</organism>
<keyword evidence="2" id="KW-0472">Membrane</keyword>
<keyword evidence="2" id="KW-0812">Transmembrane</keyword>
<proteinExistence type="predicted"/>
<accession>A0ABV5UMK6</accession>
<feature type="transmembrane region" description="Helical" evidence="2">
    <location>
        <begin position="56"/>
        <end position="77"/>
    </location>
</feature>
<evidence type="ECO:0000313" key="4">
    <source>
        <dbReference type="Proteomes" id="UP001589535"/>
    </source>
</evidence>
<feature type="region of interest" description="Disordered" evidence="1">
    <location>
        <begin position="287"/>
        <end position="314"/>
    </location>
</feature>
<gene>
    <name evidence="3" type="ORF">ACFFTO_44510</name>
</gene>
<dbReference type="EMBL" id="JBHMBK010000079">
    <property type="protein sequence ID" value="MFB9691278.1"/>
    <property type="molecule type" value="Genomic_DNA"/>
</dbReference>
<reference evidence="3 4" key="1">
    <citation type="submission" date="2024-09" db="EMBL/GenBank/DDBJ databases">
        <authorList>
            <person name="Sun Q."/>
            <person name="Mori K."/>
        </authorList>
    </citation>
    <scope>NUCLEOTIDE SEQUENCE [LARGE SCALE GENOMIC DNA]</scope>
    <source>
        <strain evidence="3 4">JCM 13852</strain>
    </source>
</reference>
<keyword evidence="4" id="KW-1185">Reference proteome</keyword>
<name>A0ABV5UMK6_9PSEU</name>
<protein>
    <submittedName>
        <fullName evidence="3">Pentapeptide repeat-containing protein</fullName>
    </submittedName>
</protein>
<keyword evidence="2" id="KW-1133">Transmembrane helix</keyword>